<dbReference type="Proteomes" id="UP000192366">
    <property type="component" value="Unassembled WGS sequence"/>
</dbReference>
<dbReference type="STRING" id="564198.BST17_22135"/>
<feature type="signal peptide" evidence="1">
    <location>
        <begin position="1"/>
        <end position="26"/>
    </location>
</feature>
<evidence type="ECO:0000313" key="2">
    <source>
        <dbReference type="EMBL" id="ORA02681.1"/>
    </source>
</evidence>
<keyword evidence="1" id="KW-0732">Signal</keyword>
<accession>A0A1W9YRG1</accession>
<feature type="chain" id="PRO_5012552197" evidence="1">
    <location>
        <begin position="27"/>
        <end position="142"/>
    </location>
</feature>
<dbReference type="EMBL" id="MVHJ01000025">
    <property type="protein sequence ID" value="ORA02681.1"/>
    <property type="molecule type" value="Genomic_DNA"/>
</dbReference>
<protein>
    <submittedName>
        <fullName evidence="2">Uncharacterized protein</fullName>
    </submittedName>
</protein>
<evidence type="ECO:0000256" key="1">
    <source>
        <dbReference type="SAM" id="SignalP"/>
    </source>
</evidence>
<comment type="caution">
    <text evidence="2">The sequence shown here is derived from an EMBL/GenBank/DDBJ whole genome shotgun (WGS) entry which is preliminary data.</text>
</comment>
<evidence type="ECO:0000313" key="3">
    <source>
        <dbReference type="Proteomes" id="UP000192366"/>
    </source>
</evidence>
<organism evidence="2 3">
    <name type="scientific">Mycolicibacterium bacteremicum</name>
    <name type="common">Mycobacterium bacteremicum</name>
    <dbReference type="NCBI Taxonomy" id="564198"/>
    <lineage>
        <taxon>Bacteria</taxon>
        <taxon>Bacillati</taxon>
        <taxon>Actinomycetota</taxon>
        <taxon>Actinomycetes</taxon>
        <taxon>Mycobacteriales</taxon>
        <taxon>Mycobacteriaceae</taxon>
        <taxon>Mycolicibacterium</taxon>
    </lineage>
</organism>
<proteinExistence type="predicted"/>
<name>A0A1W9YRG1_MYCBA</name>
<keyword evidence="3" id="KW-1185">Reference proteome</keyword>
<sequence length="142" mass="14140">MTRRALTAAAMAAGLLLAGGTATANADILDALADEYGRSASGGQVPNLVDDALNLRAQGARPTAGNIQAIQEALTKRPNLLPLAGALQATVAQQQQMLARGGAGTGAMPGGGTRATPWVPDTGDDNNPLIPGGWGGGINPFS</sequence>
<reference evidence="2 3" key="1">
    <citation type="submission" date="2017-02" db="EMBL/GenBank/DDBJ databases">
        <title>The new phylogeny of genus Mycobacterium.</title>
        <authorList>
            <person name="Tortoli E."/>
            <person name="Trovato A."/>
            <person name="Cirillo D.M."/>
        </authorList>
    </citation>
    <scope>NUCLEOTIDE SEQUENCE [LARGE SCALE GENOMIC DNA]</scope>
    <source>
        <strain evidence="2 3">DSM 45578</strain>
    </source>
</reference>
<gene>
    <name evidence="2" type="ORF">BST17_22135</name>
</gene>
<dbReference type="AlphaFoldDB" id="A0A1W9YRG1"/>